<organism evidence="3">
    <name type="scientific">Oikopleura dioica</name>
    <name type="common">Tunicate</name>
    <dbReference type="NCBI Taxonomy" id="34765"/>
    <lineage>
        <taxon>Eukaryota</taxon>
        <taxon>Metazoa</taxon>
        <taxon>Chordata</taxon>
        <taxon>Tunicata</taxon>
        <taxon>Appendicularia</taxon>
        <taxon>Copelata</taxon>
        <taxon>Oikopleuridae</taxon>
        <taxon>Oikopleura</taxon>
    </lineage>
</organism>
<evidence type="ECO:0000256" key="1">
    <source>
        <dbReference type="SAM" id="MobiDB-lite"/>
    </source>
</evidence>
<reference evidence="3" key="1">
    <citation type="journal article" date="2010" name="Science">
        <title>Plasticity of animal genome architecture unmasked by rapid evolution of a pelagic tunicate.</title>
        <authorList>
            <person name="Denoeud F."/>
            <person name="Henriet S."/>
            <person name="Mungpakdee S."/>
            <person name="Aury J.M."/>
            <person name="Da Silva C."/>
            <person name="Brinkmann H."/>
            <person name="Mikhaleva J."/>
            <person name="Olsen L.C."/>
            <person name="Jubin C."/>
            <person name="Canestro C."/>
            <person name="Bouquet J.M."/>
            <person name="Danks G."/>
            <person name="Poulain J."/>
            <person name="Campsteijn C."/>
            <person name="Adamski M."/>
            <person name="Cross I."/>
            <person name="Yadetie F."/>
            <person name="Muffato M."/>
            <person name="Louis A."/>
            <person name="Butcher S."/>
            <person name="Tsagkogeorga G."/>
            <person name="Konrad A."/>
            <person name="Singh S."/>
            <person name="Jensen M.F."/>
            <person name="Cong E.H."/>
            <person name="Eikeseth-Otteraa H."/>
            <person name="Noel B."/>
            <person name="Anthouard V."/>
            <person name="Porcel B.M."/>
            <person name="Kachouri-Lafond R."/>
            <person name="Nishino A."/>
            <person name="Ugolini M."/>
            <person name="Chourrout P."/>
            <person name="Nishida H."/>
            <person name="Aasland R."/>
            <person name="Huzurbazar S."/>
            <person name="Westhof E."/>
            <person name="Delsuc F."/>
            <person name="Lehrach H."/>
            <person name="Reinhardt R."/>
            <person name="Weissenbach J."/>
            <person name="Roy S.W."/>
            <person name="Artiguenave F."/>
            <person name="Postlethwait J.H."/>
            <person name="Manak J.R."/>
            <person name="Thompson E.M."/>
            <person name="Jaillon O."/>
            <person name="Du Pasquier L."/>
            <person name="Boudinot P."/>
            <person name="Liberles D.A."/>
            <person name="Volff J.N."/>
            <person name="Philippe H."/>
            <person name="Lenhard B."/>
            <person name="Roest Crollius H."/>
            <person name="Wincker P."/>
            <person name="Chourrout D."/>
        </authorList>
    </citation>
    <scope>NUCLEOTIDE SEQUENCE [LARGE SCALE GENOMIC DNA]</scope>
</reference>
<dbReference type="InterPro" id="IPR000719">
    <property type="entry name" value="Prot_kinase_dom"/>
</dbReference>
<sequence>MECLILHTLNQHRNEFILQIYSPNLEVVATADRLEEIVLTKYGWDNNKRNLDDLLMEIRDRSILPPTHSDHWDNAQVIQIVWHIGNWFHSKPKKVNSLIQGLRQIHFPPKWPTDAPEFIKYVECVVHRDIKNKNIGVKKTPDGTFCCVIADFGLSSICINDLGRDYLKRKQQNCFPIGNMKKTVKQITPHFEWLKYFSDNNGWNNKALEFIKKEEERQTGYFTRHIAPGTNRWRAPEIVYSCKDYFFKLSNDHHCKLGCLDKSDNEAGRLLEKDVCGKCTREIFRFYRMNDVYGVGLVIFNILKTVSEKELMQSQDYNTSEIQEFMENPDEVGTSREPSITTDGQRDEFDEFLPEKMLEYIQRQAIRVRLDYEPHLRCIRNIAEQCLRPNPYDRPEINEICDELTAFDSIRQNTPHFPPTYNSLYNDKSPPTATTVLTK</sequence>
<dbReference type="PANTHER" id="PTHR44329">
    <property type="entry name" value="SERINE/THREONINE-PROTEIN KINASE TNNI3K-RELATED"/>
    <property type="match status" value="1"/>
</dbReference>
<gene>
    <name evidence="3" type="ORF">GSOID_T00024239001</name>
    <name evidence="4" type="ORF">GSOID_T00024241001</name>
</gene>
<accession>E4YFF2</accession>
<dbReference type="EMBL" id="FN654488">
    <property type="protein sequence ID" value="CBY34226.1"/>
    <property type="molecule type" value="Genomic_DNA"/>
</dbReference>
<dbReference type="InterPro" id="IPR051681">
    <property type="entry name" value="Ser/Thr_Kinases-Pseudokinases"/>
</dbReference>
<dbReference type="GO" id="GO:0004674">
    <property type="term" value="F:protein serine/threonine kinase activity"/>
    <property type="evidence" value="ECO:0007669"/>
    <property type="project" value="TreeGrafter"/>
</dbReference>
<protein>
    <recommendedName>
        <fullName evidence="2">Protein kinase domain-containing protein</fullName>
    </recommendedName>
</protein>
<dbReference type="GO" id="GO:0005524">
    <property type="term" value="F:ATP binding"/>
    <property type="evidence" value="ECO:0007669"/>
    <property type="project" value="InterPro"/>
</dbReference>
<dbReference type="SUPFAM" id="SSF56112">
    <property type="entry name" value="Protein kinase-like (PK-like)"/>
    <property type="match status" value="1"/>
</dbReference>
<evidence type="ECO:0000313" key="3">
    <source>
        <dbReference type="EMBL" id="CBY34226.1"/>
    </source>
</evidence>
<dbReference type="Gene3D" id="1.10.510.10">
    <property type="entry name" value="Transferase(Phosphotransferase) domain 1"/>
    <property type="match status" value="1"/>
</dbReference>
<feature type="domain" description="Protein kinase" evidence="2">
    <location>
        <begin position="1"/>
        <end position="407"/>
    </location>
</feature>
<evidence type="ECO:0000313" key="4">
    <source>
        <dbReference type="EMBL" id="CBY34228.1"/>
    </source>
</evidence>
<dbReference type="PROSITE" id="PS50011">
    <property type="entry name" value="PROTEIN_KINASE_DOM"/>
    <property type="match status" value="1"/>
</dbReference>
<feature type="region of interest" description="Disordered" evidence="1">
    <location>
        <begin position="418"/>
        <end position="439"/>
    </location>
</feature>
<evidence type="ECO:0000259" key="2">
    <source>
        <dbReference type="PROSITE" id="PS50011"/>
    </source>
</evidence>
<dbReference type="AlphaFoldDB" id="E4YFF2"/>
<proteinExistence type="predicted"/>
<dbReference type="Proteomes" id="UP000011014">
    <property type="component" value="Unassembled WGS sequence"/>
</dbReference>
<dbReference type="InterPro" id="IPR011009">
    <property type="entry name" value="Kinase-like_dom_sf"/>
</dbReference>
<name>E4YFF2_OIKDI</name>
<dbReference type="EMBL" id="FN654488">
    <property type="protein sequence ID" value="CBY34228.1"/>
    <property type="molecule type" value="Genomic_DNA"/>
</dbReference>